<evidence type="ECO:0000313" key="3">
    <source>
        <dbReference type="EMBL" id="KXK58686.1"/>
    </source>
</evidence>
<reference evidence="3 4" key="2">
    <citation type="submission" date="2016-01" db="EMBL/GenBank/DDBJ databases">
        <title>Whole genome sequence and analysis of Micromonospora rosaria DSM 803, which can produce antibacterial substance rosamicin.</title>
        <authorList>
            <person name="Yang H."/>
            <person name="He X."/>
            <person name="Zhu D."/>
        </authorList>
    </citation>
    <scope>NUCLEOTIDE SEQUENCE [LARGE SCALE GENOMIC DNA]</scope>
    <source>
        <strain evidence="3 4">DSM 803</strain>
    </source>
</reference>
<dbReference type="RefSeq" id="WP_067372637.1">
    <property type="nucleotide sequence ID" value="NZ_JBIUBN010000020.1"/>
</dbReference>
<dbReference type="EMBL" id="LRQV01000166">
    <property type="protein sequence ID" value="KXK58686.1"/>
    <property type="molecule type" value="Genomic_DNA"/>
</dbReference>
<dbReference type="PANTHER" id="PTHR12126:SF11">
    <property type="entry name" value="NADH DEHYDROGENASE [UBIQUINONE] 1 ALPHA SUBCOMPLEX SUBUNIT 9, MITOCHONDRIAL"/>
    <property type="match status" value="1"/>
</dbReference>
<dbReference type="InterPro" id="IPR036291">
    <property type="entry name" value="NAD(P)-bd_dom_sf"/>
</dbReference>
<proteinExistence type="predicted"/>
<organism evidence="2">
    <name type="scientific">Micromonospora rosaria</name>
    <dbReference type="NCBI Taxonomy" id="47874"/>
    <lineage>
        <taxon>Bacteria</taxon>
        <taxon>Bacillati</taxon>
        <taxon>Actinomycetota</taxon>
        <taxon>Actinomycetes</taxon>
        <taxon>Micromonosporales</taxon>
        <taxon>Micromonosporaceae</taxon>
        <taxon>Micromonospora</taxon>
    </lineage>
</organism>
<dbReference type="Pfam" id="PF13460">
    <property type="entry name" value="NAD_binding_10"/>
    <property type="match status" value="1"/>
</dbReference>
<dbReference type="GO" id="GO:0044877">
    <property type="term" value="F:protein-containing complex binding"/>
    <property type="evidence" value="ECO:0007669"/>
    <property type="project" value="TreeGrafter"/>
</dbReference>
<dbReference type="InterPro" id="IPR051207">
    <property type="entry name" value="ComplexI_NDUFA9_subunit"/>
</dbReference>
<dbReference type="EMBL" id="KT726162">
    <property type="protein sequence ID" value="ALJ99863.1"/>
    <property type="molecule type" value="Genomic_DNA"/>
</dbReference>
<dbReference type="SUPFAM" id="SSF51735">
    <property type="entry name" value="NAD(P)-binding Rossmann-fold domains"/>
    <property type="match status" value="1"/>
</dbReference>
<dbReference type="AlphaFoldDB" id="A0A0N7IRL9"/>
<dbReference type="OrthoDB" id="9771302at2"/>
<reference evidence="2" key="1">
    <citation type="journal article" date="2015" name="Org. Lett.">
        <title>Heterologous Expression of Fluostatin Gene Cluster Leads to a Bioactive Heterodimer.</title>
        <authorList>
            <person name="Yang C."/>
            <person name="Huang C."/>
            <person name="Zhang W."/>
            <person name="Zhu Y."/>
            <person name="Zhang C."/>
        </authorList>
    </citation>
    <scope>NUCLEOTIDE SEQUENCE</scope>
    <source>
        <strain evidence="2">SCSIO N160</strain>
    </source>
</reference>
<name>A0A0N7IRL9_9ACTN</name>
<gene>
    <name evidence="3" type="ORF">AWW66_28335</name>
</gene>
<keyword evidence="4" id="KW-1185">Reference proteome</keyword>
<accession>A0A0N7IRL9</accession>
<dbReference type="InterPro" id="IPR016040">
    <property type="entry name" value="NAD(P)-bd_dom"/>
</dbReference>
<evidence type="ECO:0000313" key="4">
    <source>
        <dbReference type="Proteomes" id="UP000070620"/>
    </source>
</evidence>
<evidence type="ECO:0000313" key="2">
    <source>
        <dbReference type="EMBL" id="ALJ99863.1"/>
    </source>
</evidence>
<sequence>MTQSNLPILVTGGTGTLGGHVLPQLREAGRQLRVISRRDRQPSNGVEYVSGDLLKGEGIERAVDGVHTVLHMAGGPKGDDQVARNLMRAAAKAGVQYVVYISVIGADKVPLGYFQAKYGAEQAVAESGIPYTTLRAAQFHDLVYTVVSKMGGMPIVPAPKVIRFQPVDSRDVADRLVELTLGTPAGLVPDIAGPTVYPMVDLIRSYLAAKGKSRPFLPVPVPGKPGKAYRNGDNLTLQGALIGKRTWEQFLAEKLR</sequence>
<evidence type="ECO:0000259" key="1">
    <source>
        <dbReference type="Pfam" id="PF13460"/>
    </source>
</evidence>
<protein>
    <submittedName>
        <fullName evidence="2">FlsQ1</fullName>
    </submittedName>
    <submittedName>
        <fullName evidence="3">NmrA family transcriptional regulator</fullName>
    </submittedName>
</protein>
<dbReference type="Gene3D" id="3.40.50.720">
    <property type="entry name" value="NAD(P)-binding Rossmann-like Domain"/>
    <property type="match status" value="1"/>
</dbReference>
<dbReference type="PANTHER" id="PTHR12126">
    <property type="entry name" value="NADH-UBIQUINONE OXIDOREDUCTASE 39 KDA SUBUNIT-RELATED"/>
    <property type="match status" value="1"/>
</dbReference>
<dbReference type="Proteomes" id="UP000070620">
    <property type="component" value="Unassembled WGS sequence"/>
</dbReference>
<feature type="domain" description="NAD(P)-binding" evidence="1">
    <location>
        <begin position="12"/>
        <end position="177"/>
    </location>
</feature>